<reference evidence="1" key="1">
    <citation type="submission" date="2021-02" db="EMBL/GenBank/DDBJ databases">
        <title>Genome-Resolved Metagenomics of a Microbial Community Performing Photosynthetic Biological Nutrient Removal.</title>
        <authorList>
            <person name="Mcdaniel E.A."/>
        </authorList>
    </citation>
    <scope>NUCLEOTIDE SEQUENCE</scope>
    <source>
        <strain evidence="1">UWPOB_OBS1</strain>
    </source>
</reference>
<name>A0A8J7PIB2_9BACT</name>
<dbReference type="InterPro" id="IPR027268">
    <property type="entry name" value="Peptidase_M4/M1_CTD_sf"/>
</dbReference>
<comment type="caution">
    <text evidence="1">The sequence shown here is derived from an EMBL/GenBank/DDBJ whole genome shotgun (WGS) entry which is preliminary data.</text>
</comment>
<organism evidence="1 2">
    <name type="scientific">Candidatus Obscuribacter phosphatis</name>
    <dbReference type="NCBI Taxonomy" id="1906157"/>
    <lineage>
        <taxon>Bacteria</taxon>
        <taxon>Bacillati</taxon>
        <taxon>Candidatus Melainabacteria</taxon>
        <taxon>Candidatus Obscuribacterales</taxon>
        <taxon>Candidatus Obscuribacteraceae</taxon>
        <taxon>Candidatus Obscuribacter</taxon>
    </lineage>
</organism>
<dbReference type="Gene3D" id="1.10.390.10">
    <property type="entry name" value="Neutral Protease Domain 2"/>
    <property type="match status" value="1"/>
</dbReference>
<evidence type="ECO:0000313" key="2">
    <source>
        <dbReference type="Proteomes" id="UP000664277"/>
    </source>
</evidence>
<dbReference type="Proteomes" id="UP000664277">
    <property type="component" value="Unassembled WGS sequence"/>
</dbReference>
<sequence>MILSLFTLIGGESHNAQHSTRFASGRSAATLSQSQIIVNVERPEQFRYLGQRDFQKWALTAASSIKAFYKDYPLERTVITVHAGAGDTVLYGESTYNDELGQGEIEVQVGRETSFESLITSWTLTHEMVHLTFPIVHEDDRWLAEGIATYVEPIARKRTGLISEEQVWQELAEGLPQGFSEASPPYLRIGNFRGTRHRGEMYWGGALFCLLADLKIRETTSNSMGLEDALVSIVREGGTSASDWSARKALSVADAKLGKPLLLPLFEQFQDEEVEVDLQELYNKLGLVYDQGEFKLQDQAPLLPMRLAITSNADGK</sequence>
<dbReference type="AlphaFoldDB" id="A0A8J7PIB2"/>
<evidence type="ECO:0000313" key="1">
    <source>
        <dbReference type="EMBL" id="MBN8661932.1"/>
    </source>
</evidence>
<gene>
    <name evidence="1" type="ORF">J0M35_16310</name>
</gene>
<proteinExistence type="predicted"/>
<dbReference type="EMBL" id="JAFLCK010000027">
    <property type="protein sequence ID" value="MBN8661932.1"/>
    <property type="molecule type" value="Genomic_DNA"/>
</dbReference>
<protein>
    <submittedName>
        <fullName evidence="1">Uncharacterized protein</fullName>
    </submittedName>
</protein>
<accession>A0A8J7PIB2</accession>